<accession>A0ACD0P573</accession>
<dbReference type="Proteomes" id="UP000245626">
    <property type="component" value="Unassembled WGS sequence"/>
</dbReference>
<protein>
    <submittedName>
        <fullName evidence="1">Uncharacterized protein</fullName>
    </submittedName>
</protein>
<dbReference type="EMBL" id="KZ819738">
    <property type="protein sequence ID" value="PWN53175.1"/>
    <property type="molecule type" value="Genomic_DNA"/>
</dbReference>
<organism evidence="1 2">
    <name type="scientific">Violaceomyces palustris</name>
    <dbReference type="NCBI Taxonomy" id="1673888"/>
    <lineage>
        <taxon>Eukaryota</taxon>
        <taxon>Fungi</taxon>
        <taxon>Dikarya</taxon>
        <taxon>Basidiomycota</taxon>
        <taxon>Ustilaginomycotina</taxon>
        <taxon>Ustilaginomycetes</taxon>
        <taxon>Violaceomycetales</taxon>
        <taxon>Violaceomycetaceae</taxon>
        <taxon>Violaceomyces</taxon>
    </lineage>
</organism>
<evidence type="ECO:0000313" key="2">
    <source>
        <dbReference type="Proteomes" id="UP000245626"/>
    </source>
</evidence>
<reference evidence="1 2" key="1">
    <citation type="journal article" date="2018" name="Mol. Biol. Evol.">
        <title>Broad Genomic Sampling Reveals a Smut Pathogenic Ancestry of the Fungal Clade Ustilaginomycotina.</title>
        <authorList>
            <person name="Kijpornyongpan T."/>
            <person name="Mondo S.J."/>
            <person name="Barry K."/>
            <person name="Sandor L."/>
            <person name="Lee J."/>
            <person name="Lipzen A."/>
            <person name="Pangilinan J."/>
            <person name="LaButti K."/>
            <person name="Hainaut M."/>
            <person name="Henrissat B."/>
            <person name="Grigoriev I.V."/>
            <person name="Spatafora J.W."/>
            <person name="Aime M.C."/>
        </authorList>
    </citation>
    <scope>NUCLEOTIDE SEQUENCE [LARGE SCALE GENOMIC DNA]</scope>
    <source>
        <strain evidence="1 2">SA 807</strain>
    </source>
</reference>
<name>A0ACD0P573_9BASI</name>
<proteinExistence type="predicted"/>
<sequence length="329" mass="36808">MPNEGSPTALARRAYLQAILSRRSLTESQSKHLHRSACKVTRAPYSEDEYGEFFDQVSNSLSKVGLEIRRLIDQETNVATLALINTKGDEMAQMATNYSASELAFIKRLIQAIFTAEDEAYSLTSINALRLGGELKPPMSKRTCEKLLENLVSKSWFSYSASSGRYKFSTRSILELEGYLRNEFPDFVLECYHCKNLVTKGLACAKPNCKLRLHLHCQRASIQSDRCSLCKSSWRPLPVGEESAGSGRKPKRTRRRASEEEEEEADELEQGEENGVDFARDRLEEPTSTSTDLKRRPDSRGSSLDAGAEEAEAGAAKRFRPSERASSST</sequence>
<keyword evidence="2" id="KW-1185">Reference proteome</keyword>
<evidence type="ECO:0000313" key="1">
    <source>
        <dbReference type="EMBL" id="PWN53175.1"/>
    </source>
</evidence>
<gene>
    <name evidence="1" type="ORF">IE53DRAFT_384356</name>
</gene>